<sequence length="75" mass="8604">MMFRLTTVSCFLLVIVLLNLVVLTDACYYDVGDPCSSNKECCISECCDGICLPWCTWPVYKRGRRHVSFKVFGQR</sequence>
<feature type="chain" id="PRO_5013398690" evidence="1">
    <location>
        <begin position="27"/>
        <end position="75"/>
    </location>
</feature>
<evidence type="ECO:0000256" key="1">
    <source>
        <dbReference type="SAM" id="SignalP"/>
    </source>
</evidence>
<dbReference type="AlphaFoldDB" id="A0A291C1Q0"/>
<name>A0A291C1Q0_9COND</name>
<feature type="signal peptide" evidence="1">
    <location>
        <begin position="1"/>
        <end position="26"/>
    </location>
</feature>
<dbReference type="EMBL" id="MF576560">
    <property type="protein sequence ID" value="ATF27394.1"/>
    <property type="molecule type" value="mRNA"/>
</dbReference>
<accession>A0A291C1Q0</accession>
<protein>
    <submittedName>
        <fullName evidence="2">Conotoxin</fullName>
    </submittedName>
</protein>
<dbReference type="InterPro" id="IPR020242">
    <property type="entry name" value="Conotoxin_I2"/>
</dbReference>
<proteinExistence type="evidence at transcript level"/>
<dbReference type="Pfam" id="PF17557">
    <property type="entry name" value="Conotoxin_I2"/>
    <property type="match status" value="1"/>
</dbReference>
<reference evidence="2" key="2">
    <citation type="submission" date="2017-07" db="EMBL/GenBank/DDBJ databases">
        <authorList>
            <person name="Sun Z.S."/>
            <person name="Albrecht U."/>
            <person name="Echele G."/>
            <person name="Lee C.C."/>
        </authorList>
    </citation>
    <scope>NUCLEOTIDE SEQUENCE</scope>
    <source>
        <strain evidence="2">I2_Amz11.7ii</strain>
    </source>
</reference>
<reference evidence="2" key="1">
    <citation type="journal article" date="2017" name="Genome Biol. Evol.">
        <title>Divergence of the Venom Exogene Repertoire in Two Sister Species of Turriconus.</title>
        <authorList>
            <person name="Li Q."/>
            <person name="Barghi N."/>
            <person name="Lu A."/>
            <person name="Fedosov A.E."/>
            <person name="Bandyopadhyay P.K."/>
            <person name="Lluisma A.O."/>
            <person name="Concepcion G.P."/>
            <person name="Yandell M."/>
            <person name="Olivera B.M."/>
            <person name="Safavi-Hemami H."/>
        </authorList>
    </citation>
    <scope>NUCLEOTIDE SEQUENCE</scope>
    <source>
        <strain evidence="2">I2_Amz11.7ii</strain>
    </source>
</reference>
<keyword evidence="1" id="KW-0732">Signal</keyword>
<organism evidence="2">
    <name type="scientific">Conus andremenezi</name>
    <dbReference type="NCBI Taxonomy" id="1077466"/>
    <lineage>
        <taxon>Eukaryota</taxon>
        <taxon>Metazoa</taxon>
        <taxon>Spiralia</taxon>
        <taxon>Lophotrochozoa</taxon>
        <taxon>Mollusca</taxon>
        <taxon>Gastropoda</taxon>
        <taxon>Caenogastropoda</taxon>
        <taxon>Neogastropoda</taxon>
        <taxon>Conoidea</taxon>
        <taxon>Conidae</taxon>
        <taxon>Conus</taxon>
        <taxon>Turriconus</taxon>
    </lineage>
</organism>
<evidence type="ECO:0000313" key="2">
    <source>
        <dbReference type="EMBL" id="ATF27394.1"/>
    </source>
</evidence>